<dbReference type="OrthoDB" id="1703350at2759"/>
<dbReference type="InterPro" id="IPR022278">
    <property type="entry name" value="Pser_aminoTfrase"/>
</dbReference>
<dbReference type="GO" id="GO:0005737">
    <property type="term" value="C:cytoplasm"/>
    <property type="evidence" value="ECO:0007669"/>
    <property type="project" value="TreeGrafter"/>
</dbReference>
<dbReference type="Proteomes" id="UP000748025">
    <property type="component" value="Unassembled WGS sequence"/>
</dbReference>
<comment type="similarity">
    <text evidence="3">Belongs to the class-V pyridoxal-phosphate-dependent aminotransferase family. SerC subfamily.</text>
</comment>
<evidence type="ECO:0000256" key="2">
    <source>
        <dbReference type="ARBA" id="ARBA00005099"/>
    </source>
</evidence>
<dbReference type="EMBL" id="SRPW01004651">
    <property type="protein sequence ID" value="KAG5981158.1"/>
    <property type="molecule type" value="Genomic_DNA"/>
</dbReference>
<protein>
    <recommendedName>
        <fullName evidence="4">phosphoserine transaminase</fullName>
        <ecNumber evidence="4">2.6.1.52</ecNumber>
    </recommendedName>
</protein>
<dbReference type="SUPFAM" id="SSF53383">
    <property type="entry name" value="PLP-dependent transferases"/>
    <property type="match status" value="1"/>
</dbReference>
<gene>
    <name evidence="12" type="ORF">E4U43_006650</name>
</gene>
<comment type="caution">
    <text evidence="12">The sequence shown here is derived from an EMBL/GenBank/DDBJ whole genome shotgun (WGS) entry which is preliminary data.</text>
</comment>
<evidence type="ECO:0000256" key="10">
    <source>
        <dbReference type="ARBA" id="ARBA00047630"/>
    </source>
</evidence>
<dbReference type="GO" id="GO:0006564">
    <property type="term" value="P:L-serine biosynthetic process"/>
    <property type="evidence" value="ECO:0007669"/>
    <property type="project" value="UniProtKB-KW"/>
</dbReference>
<evidence type="ECO:0000256" key="9">
    <source>
        <dbReference type="ARBA" id="ARBA00023299"/>
    </source>
</evidence>
<reference evidence="12" key="1">
    <citation type="journal article" date="2020" name="bioRxiv">
        <title>Whole genome comparisons of ergot fungi reveals the divergence and evolution of species within the genus Claviceps are the result of varying mechanisms driving genome evolution and host range expansion.</title>
        <authorList>
            <person name="Wyka S.A."/>
            <person name="Mondo S.J."/>
            <person name="Liu M."/>
            <person name="Dettman J."/>
            <person name="Nalam V."/>
            <person name="Broders K.D."/>
        </authorList>
    </citation>
    <scope>NUCLEOTIDE SEQUENCE</scope>
    <source>
        <strain evidence="12">CCC 602</strain>
    </source>
</reference>
<dbReference type="InterPro" id="IPR015424">
    <property type="entry name" value="PyrdxlP-dep_Trfase"/>
</dbReference>
<evidence type="ECO:0000256" key="11">
    <source>
        <dbReference type="ARBA" id="ARBA00049007"/>
    </source>
</evidence>
<comment type="cofactor">
    <cofactor evidence="1">
        <name>pyridoxal 5'-phosphate</name>
        <dbReference type="ChEBI" id="CHEBI:597326"/>
    </cofactor>
</comment>
<keyword evidence="9" id="KW-0718">Serine biosynthesis</keyword>
<evidence type="ECO:0000256" key="5">
    <source>
        <dbReference type="ARBA" id="ARBA00022576"/>
    </source>
</evidence>
<keyword evidence="13" id="KW-1185">Reference proteome</keyword>
<dbReference type="PANTHER" id="PTHR43247:SF1">
    <property type="entry name" value="PHOSPHOSERINE AMINOTRANSFERASE"/>
    <property type="match status" value="1"/>
</dbReference>
<dbReference type="AlphaFoldDB" id="A0A9P7N380"/>
<name>A0A9P7N380_9HYPO</name>
<evidence type="ECO:0000256" key="6">
    <source>
        <dbReference type="ARBA" id="ARBA00022605"/>
    </source>
</evidence>
<dbReference type="InterPro" id="IPR015422">
    <property type="entry name" value="PyrdxlP-dep_Trfase_small"/>
</dbReference>
<evidence type="ECO:0000256" key="4">
    <source>
        <dbReference type="ARBA" id="ARBA00013030"/>
    </source>
</evidence>
<comment type="catalytic activity">
    <reaction evidence="10">
        <text>4-(phosphooxy)-L-threonine + 2-oxoglutarate = (R)-3-hydroxy-2-oxo-4-phosphooxybutanoate + L-glutamate</text>
        <dbReference type="Rhea" id="RHEA:16573"/>
        <dbReference type="ChEBI" id="CHEBI:16810"/>
        <dbReference type="ChEBI" id="CHEBI:29985"/>
        <dbReference type="ChEBI" id="CHEBI:58452"/>
        <dbReference type="ChEBI" id="CHEBI:58538"/>
        <dbReference type="EC" id="2.6.1.52"/>
    </reaction>
</comment>
<dbReference type="EC" id="2.6.1.52" evidence="4"/>
<organism evidence="12 13">
    <name type="scientific">Claviceps pusilla</name>
    <dbReference type="NCBI Taxonomy" id="123648"/>
    <lineage>
        <taxon>Eukaryota</taxon>
        <taxon>Fungi</taxon>
        <taxon>Dikarya</taxon>
        <taxon>Ascomycota</taxon>
        <taxon>Pezizomycotina</taxon>
        <taxon>Sordariomycetes</taxon>
        <taxon>Hypocreomycetidae</taxon>
        <taxon>Hypocreales</taxon>
        <taxon>Clavicipitaceae</taxon>
        <taxon>Claviceps</taxon>
    </lineage>
</organism>
<keyword evidence="8" id="KW-0663">Pyridoxal phosphate</keyword>
<dbReference type="GO" id="GO:0004648">
    <property type="term" value="F:O-phospho-L-serine:2-oxoglutarate aminotransferase activity"/>
    <property type="evidence" value="ECO:0007669"/>
    <property type="project" value="UniProtKB-EC"/>
</dbReference>
<dbReference type="GO" id="GO:0030170">
    <property type="term" value="F:pyridoxal phosphate binding"/>
    <property type="evidence" value="ECO:0007669"/>
    <property type="project" value="TreeGrafter"/>
</dbReference>
<accession>A0A9P7N380</accession>
<dbReference type="PANTHER" id="PTHR43247">
    <property type="entry name" value="PHOSPHOSERINE AMINOTRANSFERASE"/>
    <property type="match status" value="1"/>
</dbReference>
<evidence type="ECO:0000256" key="7">
    <source>
        <dbReference type="ARBA" id="ARBA00022679"/>
    </source>
</evidence>
<dbReference type="FunFam" id="3.90.1150.10:FF:000006">
    <property type="entry name" value="Phosphoserine aminotransferase"/>
    <property type="match status" value="1"/>
</dbReference>
<dbReference type="Gene3D" id="3.90.1150.10">
    <property type="entry name" value="Aspartate Aminotransferase, domain 1"/>
    <property type="match status" value="1"/>
</dbReference>
<evidence type="ECO:0000256" key="3">
    <source>
        <dbReference type="ARBA" id="ARBA00006904"/>
    </source>
</evidence>
<comment type="catalytic activity">
    <reaction evidence="11">
        <text>O-phospho-L-serine + 2-oxoglutarate = 3-phosphooxypyruvate + L-glutamate</text>
        <dbReference type="Rhea" id="RHEA:14329"/>
        <dbReference type="ChEBI" id="CHEBI:16810"/>
        <dbReference type="ChEBI" id="CHEBI:18110"/>
        <dbReference type="ChEBI" id="CHEBI:29985"/>
        <dbReference type="ChEBI" id="CHEBI:57524"/>
        <dbReference type="EC" id="2.6.1.52"/>
    </reaction>
</comment>
<keyword evidence="5" id="KW-0032">Aminotransferase</keyword>
<feature type="non-terminal residue" evidence="12">
    <location>
        <position position="1"/>
    </location>
</feature>
<evidence type="ECO:0000256" key="1">
    <source>
        <dbReference type="ARBA" id="ARBA00001933"/>
    </source>
</evidence>
<evidence type="ECO:0000256" key="8">
    <source>
        <dbReference type="ARBA" id="ARBA00022898"/>
    </source>
</evidence>
<sequence>HPDKVQGQQALSEKKAQLIYQALDTNPKVYKVVPDRTVRSRMNICFRIEGGDAAVEAKFLEQATALGLTGLKGHRSVGGIRASNYNAISLQGAEKLAGFLHEFASQHGKS</sequence>
<evidence type="ECO:0000313" key="12">
    <source>
        <dbReference type="EMBL" id="KAG5981158.1"/>
    </source>
</evidence>
<keyword evidence="6" id="KW-0028">Amino-acid biosynthesis</keyword>
<keyword evidence="7" id="KW-0808">Transferase</keyword>
<comment type="pathway">
    <text evidence="2">Amino-acid biosynthesis; L-serine biosynthesis; L-serine from 3-phospho-D-glycerate: step 2/3.</text>
</comment>
<evidence type="ECO:0000313" key="13">
    <source>
        <dbReference type="Proteomes" id="UP000748025"/>
    </source>
</evidence>
<proteinExistence type="inferred from homology"/>